<dbReference type="EMBL" id="BMLG01000007">
    <property type="protein sequence ID" value="GGM31144.1"/>
    <property type="molecule type" value="Genomic_DNA"/>
</dbReference>
<dbReference type="GO" id="GO:0005737">
    <property type="term" value="C:cytoplasm"/>
    <property type="evidence" value="ECO:0007669"/>
    <property type="project" value="UniProtKB-SubCell"/>
</dbReference>
<dbReference type="InterPro" id="IPR006638">
    <property type="entry name" value="Elp3/MiaA/NifB-like_rSAM"/>
</dbReference>
<dbReference type="GO" id="GO:0004109">
    <property type="term" value="F:coproporphyrinogen oxidase activity"/>
    <property type="evidence" value="ECO:0007669"/>
    <property type="project" value="InterPro"/>
</dbReference>
<dbReference type="InterPro" id="IPR004559">
    <property type="entry name" value="HemW-like"/>
</dbReference>
<dbReference type="SFLD" id="SFLDF00288">
    <property type="entry name" value="HemN-like__clustered_with_nucl"/>
    <property type="match status" value="1"/>
</dbReference>
<name>A0A917WUI6_9BACI</name>
<dbReference type="AlphaFoldDB" id="A0A917WUI6"/>
<comment type="caution">
    <text evidence="5">The sequence shown here is derived from an EMBL/GenBank/DDBJ whole genome shotgun (WGS) entry which is preliminary data.</text>
</comment>
<dbReference type="NCBIfam" id="TIGR00539">
    <property type="entry name" value="hemN_rel"/>
    <property type="match status" value="1"/>
</dbReference>
<dbReference type="InterPro" id="IPR034505">
    <property type="entry name" value="Coproporphyrinogen-III_oxidase"/>
</dbReference>
<dbReference type="GO" id="GO:0006779">
    <property type="term" value="P:porphyrin-containing compound biosynthetic process"/>
    <property type="evidence" value="ECO:0007669"/>
    <property type="project" value="InterPro"/>
</dbReference>
<dbReference type="InterPro" id="IPR023404">
    <property type="entry name" value="rSAM_horseshoe"/>
</dbReference>
<evidence type="ECO:0000259" key="4">
    <source>
        <dbReference type="PROSITE" id="PS51918"/>
    </source>
</evidence>
<dbReference type="Proteomes" id="UP000618460">
    <property type="component" value="Unassembled WGS sequence"/>
</dbReference>
<dbReference type="Pfam" id="PF06969">
    <property type="entry name" value="HemN_C"/>
    <property type="match status" value="1"/>
</dbReference>
<dbReference type="Gene3D" id="3.80.30.20">
    <property type="entry name" value="tm_1862 like domain"/>
    <property type="match status" value="1"/>
</dbReference>
<comment type="subcellular location">
    <subcellularLocation>
        <location evidence="3">Cytoplasm</location>
    </subcellularLocation>
</comment>
<evidence type="ECO:0000313" key="6">
    <source>
        <dbReference type="Proteomes" id="UP000618460"/>
    </source>
</evidence>
<dbReference type="RefSeq" id="WP_117154444.1">
    <property type="nucleotide sequence ID" value="NZ_BMLG01000007.1"/>
</dbReference>
<dbReference type="SFLD" id="SFLDG01065">
    <property type="entry name" value="anaerobic_coproporphyrinogen-I"/>
    <property type="match status" value="1"/>
</dbReference>
<keyword evidence="3" id="KW-0963">Cytoplasm</keyword>
<keyword evidence="3" id="KW-0408">Iron</keyword>
<evidence type="ECO:0000256" key="1">
    <source>
        <dbReference type="ARBA" id="ARBA00006100"/>
    </source>
</evidence>
<dbReference type="GO" id="GO:0046872">
    <property type="term" value="F:metal ion binding"/>
    <property type="evidence" value="ECO:0007669"/>
    <property type="project" value="UniProtKB-UniRule"/>
</dbReference>
<dbReference type="OrthoDB" id="9808022at2"/>
<feature type="domain" description="Radical SAM core" evidence="4">
    <location>
        <begin position="1"/>
        <end position="233"/>
    </location>
</feature>
<accession>A0A917WUI6</accession>
<dbReference type="Pfam" id="PF04055">
    <property type="entry name" value="Radical_SAM"/>
    <property type="match status" value="1"/>
</dbReference>
<dbReference type="GO" id="GO:0051539">
    <property type="term" value="F:4 iron, 4 sulfur cluster binding"/>
    <property type="evidence" value="ECO:0007669"/>
    <property type="project" value="UniProtKB-UniRule"/>
</dbReference>
<protein>
    <recommendedName>
        <fullName evidence="2 3">Heme chaperone HemW</fullName>
    </recommendedName>
</protein>
<proteinExistence type="inferred from homology"/>
<keyword evidence="3" id="KW-0479">Metal-binding</keyword>
<keyword evidence="3" id="KW-0349">Heme</keyword>
<dbReference type="PANTHER" id="PTHR13932:SF5">
    <property type="entry name" value="RADICAL S-ADENOSYL METHIONINE DOMAIN-CONTAINING PROTEIN 1, MITOCHONDRIAL"/>
    <property type="match status" value="1"/>
</dbReference>
<comment type="function">
    <text evidence="3">Probably acts as a heme chaperone, transferring heme to an unknown acceptor. Binds one molecule of heme per monomer, possibly covalently. Binds 1 [4Fe-4S] cluster. The cluster is coordinated with 3 cysteines and an exchangeable S-adenosyl-L-methionine.</text>
</comment>
<keyword evidence="3" id="KW-0004">4Fe-4S</keyword>
<sequence length="392" mass="45941">MISSVYIHIPFCEKICHYCDFTKFFYEEKMADDYLEALNKEMARYIEEPKQKMRTIYVGGGTPSALTVRQLKKLLVSIDHYFEVDTVEEFTFEANPGDLNEEKIKLLKGYGVNRISMGAQTFDDKILEQLGRLHRVKDVYQNVNALKKHGITNISIDLMYSLPNQTIAGFEQTLEEALAFDLPHYSSYSLQIEPKTIFYQRYKKGKLKKQLEETEAEMYQLLIDQMEKYGKIQYEISNFAEAGFESMHNLTYWNNDYYYGFGAGAHGYLPNERIINLRPFPAYLKQANENGLPVLHKESIGLKEKIEEEMFLGLRKREGVSLDNFKKKYQLSLFDVYNSELEHLKQKKWIEEFDNKIRLTQDGQLFGNEVFQSFLLEDDKVKTIIKSQEMNA</sequence>
<evidence type="ECO:0000256" key="2">
    <source>
        <dbReference type="ARBA" id="ARBA00017228"/>
    </source>
</evidence>
<reference evidence="5" key="2">
    <citation type="submission" date="2020-09" db="EMBL/GenBank/DDBJ databases">
        <authorList>
            <person name="Sun Q."/>
            <person name="Zhou Y."/>
        </authorList>
    </citation>
    <scope>NUCLEOTIDE SEQUENCE</scope>
    <source>
        <strain evidence="5">CGMCC 1.6333</strain>
    </source>
</reference>
<evidence type="ECO:0000256" key="3">
    <source>
        <dbReference type="RuleBase" id="RU364116"/>
    </source>
</evidence>
<dbReference type="SFLD" id="SFLDG01082">
    <property type="entry name" value="B12-binding_domain_containing"/>
    <property type="match status" value="1"/>
</dbReference>
<dbReference type="SMART" id="SM00729">
    <property type="entry name" value="Elp3"/>
    <property type="match status" value="1"/>
</dbReference>
<keyword evidence="3" id="KW-0949">S-adenosyl-L-methionine</keyword>
<dbReference type="SFLD" id="SFLDF00562">
    <property type="entry name" value="HemN-like__clustered_with_heat"/>
    <property type="match status" value="1"/>
</dbReference>
<dbReference type="PROSITE" id="PS51918">
    <property type="entry name" value="RADICAL_SAM"/>
    <property type="match status" value="1"/>
</dbReference>
<keyword evidence="6" id="KW-1185">Reference proteome</keyword>
<gene>
    <name evidence="5" type="primary">hemN</name>
    <name evidence="5" type="ORF">GCM10011351_16600</name>
</gene>
<keyword evidence="3" id="KW-0411">Iron-sulfur</keyword>
<dbReference type="SUPFAM" id="SSF102114">
    <property type="entry name" value="Radical SAM enzymes"/>
    <property type="match status" value="1"/>
</dbReference>
<dbReference type="InterPro" id="IPR010723">
    <property type="entry name" value="HemN_C"/>
</dbReference>
<comment type="similarity">
    <text evidence="1">Belongs to the anaerobic coproporphyrinogen-III oxidase family. HemW subfamily.</text>
</comment>
<dbReference type="SFLD" id="SFLDS00029">
    <property type="entry name" value="Radical_SAM"/>
    <property type="match status" value="1"/>
</dbReference>
<evidence type="ECO:0000313" key="5">
    <source>
        <dbReference type="EMBL" id="GGM31144.1"/>
    </source>
</evidence>
<reference evidence="5" key="1">
    <citation type="journal article" date="2014" name="Int. J. Syst. Evol. Microbiol.">
        <title>Complete genome sequence of Corynebacterium casei LMG S-19264T (=DSM 44701T), isolated from a smear-ripened cheese.</title>
        <authorList>
            <consortium name="US DOE Joint Genome Institute (JGI-PGF)"/>
            <person name="Walter F."/>
            <person name="Albersmeier A."/>
            <person name="Kalinowski J."/>
            <person name="Ruckert C."/>
        </authorList>
    </citation>
    <scope>NUCLEOTIDE SEQUENCE</scope>
    <source>
        <strain evidence="5">CGMCC 1.6333</strain>
    </source>
</reference>
<keyword evidence="3" id="KW-0143">Chaperone</keyword>
<dbReference type="PANTHER" id="PTHR13932">
    <property type="entry name" value="COPROPORPHYRINIGEN III OXIDASE"/>
    <property type="match status" value="1"/>
</dbReference>
<organism evidence="5 6">
    <name type="scientific">Paraliobacillus quinghaiensis</name>
    <dbReference type="NCBI Taxonomy" id="470815"/>
    <lineage>
        <taxon>Bacteria</taxon>
        <taxon>Bacillati</taxon>
        <taxon>Bacillota</taxon>
        <taxon>Bacilli</taxon>
        <taxon>Bacillales</taxon>
        <taxon>Bacillaceae</taxon>
        <taxon>Paraliobacillus</taxon>
    </lineage>
</organism>
<dbReference type="InterPro" id="IPR058240">
    <property type="entry name" value="rSAM_sf"/>
</dbReference>
<dbReference type="InterPro" id="IPR007197">
    <property type="entry name" value="rSAM"/>
</dbReference>